<dbReference type="AlphaFoldDB" id="A0AAW1QTP2"/>
<keyword evidence="3" id="KW-1185">Reference proteome</keyword>
<dbReference type="GO" id="GO:0010349">
    <property type="term" value="F:L-galactose dehydrogenase activity"/>
    <property type="evidence" value="ECO:0007669"/>
    <property type="project" value="InterPro"/>
</dbReference>
<feature type="domain" description="NADP-dependent oxidoreductase" evidence="1">
    <location>
        <begin position="20"/>
        <end position="300"/>
    </location>
</feature>
<dbReference type="InterPro" id="IPR023210">
    <property type="entry name" value="NADP_OxRdtase_dom"/>
</dbReference>
<name>A0AAW1QTP2_9CHLO</name>
<dbReference type="FunFam" id="3.20.20.100:FF:000011">
    <property type="entry name" value="Aldo/keto reductase"/>
    <property type="match status" value="1"/>
</dbReference>
<dbReference type="InterPro" id="IPR044479">
    <property type="entry name" value="LGALDH-like"/>
</dbReference>
<protein>
    <recommendedName>
        <fullName evidence="1">NADP-dependent oxidoreductase domain-containing protein</fullName>
    </recommendedName>
</protein>
<dbReference type="PANTHER" id="PTHR42686">
    <property type="entry name" value="GH17980P-RELATED"/>
    <property type="match status" value="1"/>
</dbReference>
<dbReference type="EMBL" id="JALJOU010000079">
    <property type="protein sequence ID" value="KAK9824850.1"/>
    <property type="molecule type" value="Genomic_DNA"/>
</dbReference>
<dbReference type="InterPro" id="IPR036812">
    <property type="entry name" value="NAD(P)_OxRdtase_dom_sf"/>
</dbReference>
<dbReference type="SUPFAM" id="SSF51430">
    <property type="entry name" value="NAD(P)-linked oxidoreductase"/>
    <property type="match status" value="1"/>
</dbReference>
<reference evidence="2 3" key="1">
    <citation type="journal article" date="2024" name="Nat. Commun.">
        <title>Phylogenomics reveals the evolutionary origins of lichenization in chlorophyte algae.</title>
        <authorList>
            <person name="Puginier C."/>
            <person name="Libourel C."/>
            <person name="Otte J."/>
            <person name="Skaloud P."/>
            <person name="Haon M."/>
            <person name="Grisel S."/>
            <person name="Petersen M."/>
            <person name="Berrin J.G."/>
            <person name="Delaux P.M."/>
            <person name="Dal Grande F."/>
            <person name="Keller J."/>
        </authorList>
    </citation>
    <scope>NUCLEOTIDE SEQUENCE [LARGE SCALE GENOMIC DNA]</scope>
    <source>
        <strain evidence="2 3">SAG 245.80</strain>
    </source>
</reference>
<dbReference type="PANTHER" id="PTHR42686:SF1">
    <property type="entry name" value="GH17980P-RELATED"/>
    <property type="match status" value="1"/>
</dbReference>
<comment type="caution">
    <text evidence="2">The sequence shown here is derived from an EMBL/GenBank/DDBJ whole genome shotgun (WGS) entry which is preliminary data.</text>
</comment>
<organism evidence="2 3">
    <name type="scientific">Elliptochloris bilobata</name>
    <dbReference type="NCBI Taxonomy" id="381761"/>
    <lineage>
        <taxon>Eukaryota</taxon>
        <taxon>Viridiplantae</taxon>
        <taxon>Chlorophyta</taxon>
        <taxon>core chlorophytes</taxon>
        <taxon>Trebouxiophyceae</taxon>
        <taxon>Trebouxiophyceae incertae sedis</taxon>
        <taxon>Elliptochloris clade</taxon>
        <taxon>Elliptochloris</taxon>
    </lineage>
</organism>
<evidence type="ECO:0000259" key="1">
    <source>
        <dbReference type="Pfam" id="PF00248"/>
    </source>
</evidence>
<accession>A0AAW1QTP2</accession>
<dbReference type="Pfam" id="PF00248">
    <property type="entry name" value="Aldo_ket_red"/>
    <property type="match status" value="1"/>
</dbReference>
<dbReference type="GO" id="GO:0005829">
    <property type="term" value="C:cytosol"/>
    <property type="evidence" value="ECO:0007669"/>
    <property type="project" value="TreeGrafter"/>
</dbReference>
<gene>
    <name evidence="2" type="ORF">WJX81_007328</name>
</gene>
<dbReference type="Proteomes" id="UP001445335">
    <property type="component" value="Unassembled WGS sequence"/>
</dbReference>
<evidence type="ECO:0000313" key="3">
    <source>
        <dbReference type="Proteomes" id="UP001445335"/>
    </source>
</evidence>
<dbReference type="CDD" id="cd19163">
    <property type="entry name" value="AKR_galDH"/>
    <property type="match status" value="1"/>
</dbReference>
<dbReference type="InterPro" id="IPR020471">
    <property type="entry name" value="AKR"/>
</dbReference>
<evidence type="ECO:0000313" key="2">
    <source>
        <dbReference type="EMBL" id="KAK9824850.1"/>
    </source>
</evidence>
<sequence>MSPGLPRRTLGRTGLEVSVISFGAAPLGGVYESTTEEQCTEAVREAFRLGINFFDTSPYYGNLRSETVLGRALKGLPRDQIYVATKVGRYGLEEKDFDFSAERVTASVHESLARLGLEYLDVVQAHDVEFASLDQVVNETLPALHKLKEQGLVRFIGFTGLPLKVYRYILDRVPERLVDVVLSYCHHTLFDRTLEGLLPYLQGKGVGVINASVLSMGLLTPQGPPAWHPGPEELKALCRKAAAHAAQRGVDLPAMAIKAAVQEPHIATSLVGFCRPKEVRASVASAVAPLTEQEEEVLAEVREMLAPARDITWPSGRPDNN</sequence>
<dbReference type="Gene3D" id="3.20.20.100">
    <property type="entry name" value="NADP-dependent oxidoreductase domain"/>
    <property type="match status" value="1"/>
</dbReference>
<proteinExistence type="predicted"/>